<gene>
    <name evidence="2" type="ORF">BSYN_14930</name>
</gene>
<reference evidence="2 3" key="1">
    <citation type="submission" date="2023-04" db="EMBL/GenBank/DDBJ databases">
        <title>Draft genome sequence of acteroides sedimenti strain YN3PY1.</title>
        <authorList>
            <person name="Yoshida N."/>
        </authorList>
    </citation>
    <scope>NUCLEOTIDE SEQUENCE [LARGE SCALE GENOMIC DNA]</scope>
    <source>
        <strain evidence="2 3">YN3PY1</strain>
    </source>
</reference>
<accession>A0ABN6Z3S1</accession>
<dbReference type="InterPro" id="IPR016883">
    <property type="entry name" value="UCP028431"/>
</dbReference>
<proteinExistence type="predicted"/>
<evidence type="ECO:0000259" key="1">
    <source>
        <dbReference type="Pfam" id="PF10091"/>
    </source>
</evidence>
<dbReference type="InterPro" id="IPR019282">
    <property type="entry name" value="Glycoamylase-like_cons_dom"/>
</dbReference>
<dbReference type="Pfam" id="PF10091">
    <property type="entry name" value="Glycoamylase"/>
    <property type="match status" value="1"/>
</dbReference>
<name>A0ABN6Z3S1_9BACE</name>
<organism evidence="2 3">
    <name type="scientific">Bacteroides sedimenti</name>
    <dbReference type="NCBI Taxonomy" id="2136147"/>
    <lineage>
        <taxon>Bacteria</taxon>
        <taxon>Pseudomonadati</taxon>
        <taxon>Bacteroidota</taxon>
        <taxon>Bacteroidia</taxon>
        <taxon>Bacteroidales</taxon>
        <taxon>Bacteroidaceae</taxon>
        <taxon>Bacteroides</taxon>
    </lineage>
</organism>
<evidence type="ECO:0000313" key="3">
    <source>
        <dbReference type="Proteomes" id="UP001496674"/>
    </source>
</evidence>
<keyword evidence="3" id="KW-1185">Reference proteome</keyword>
<feature type="domain" description="Glycoamylase-like" evidence="1">
    <location>
        <begin position="174"/>
        <end position="392"/>
    </location>
</feature>
<sequence length="404" mass="46442">MDSVQHRTFNYFWDGAEPRSGMARERFNEDGIYPENDKNIVTTGGSGFGIMAVLSGVKRGYITRKQGFDRFDKIVSFLEKADRFHGAYPHWLNGETGKVKPFGKKDNGGDLVETSFLMQGLLAVHQYYVKGSKKEKALASRIDKLWKEVEWDWYRNGENVLYWHWSPNYAWEMNFPVRGFNECLIMYVLAAASPTHGVSSEVYHQGWAENGAIVSPHTTEGYKLNLRYQGTKAGPLFWAHYSFLGLNPHGLKDKYADYYQEMKNYSLINRAYCIRNPKRYKGYGKDCWGLTASYSTIGYSGHAPNEKNDLGVIAPTAALSSIVYTPKESMDVMRHLYDMRDKVFGKYGFYDAFSETDEWYPKRYLAIDQGPIAVMIENYRSGFLWKLFMSHPDVNKGLSKLGFK</sequence>
<dbReference type="PIRSF" id="PIRSF028431">
    <property type="entry name" value="UCP028431"/>
    <property type="match status" value="1"/>
</dbReference>
<dbReference type="Gene3D" id="1.50.10.140">
    <property type="match status" value="1"/>
</dbReference>
<dbReference type="Proteomes" id="UP001496674">
    <property type="component" value="Chromosome"/>
</dbReference>
<protein>
    <recommendedName>
        <fullName evidence="1">Glycoamylase-like domain-containing protein</fullName>
    </recommendedName>
</protein>
<dbReference type="EMBL" id="AP028055">
    <property type="protein sequence ID" value="BEG99228.1"/>
    <property type="molecule type" value="Genomic_DNA"/>
</dbReference>
<evidence type="ECO:0000313" key="2">
    <source>
        <dbReference type="EMBL" id="BEG99228.1"/>
    </source>
</evidence>